<feature type="region of interest" description="Disordered" evidence="1">
    <location>
        <begin position="84"/>
        <end position="125"/>
    </location>
</feature>
<keyword evidence="4" id="KW-1185">Reference proteome</keyword>
<evidence type="ECO:0000313" key="4">
    <source>
        <dbReference type="Proteomes" id="UP000606274"/>
    </source>
</evidence>
<keyword evidence="2" id="KW-0472">Membrane</keyword>
<evidence type="ECO:0000256" key="2">
    <source>
        <dbReference type="SAM" id="Phobius"/>
    </source>
</evidence>
<feature type="transmembrane region" description="Helical" evidence="2">
    <location>
        <begin position="43"/>
        <end position="69"/>
    </location>
</feature>
<proteinExistence type="predicted"/>
<name>A0A8T0ACS7_SILME</name>
<evidence type="ECO:0000256" key="1">
    <source>
        <dbReference type="SAM" id="MobiDB-lite"/>
    </source>
</evidence>
<comment type="caution">
    <text evidence="3">The sequence shown here is derived from an EMBL/GenBank/DDBJ whole genome shotgun (WGS) entry which is preliminary data.</text>
</comment>
<evidence type="ECO:0000313" key="3">
    <source>
        <dbReference type="EMBL" id="KAF7688830.1"/>
    </source>
</evidence>
<keyword evidence="2" id="KW-1133">Transmembrane helix</keyword>
<dbReference type="AlphaFoldDB" id="A0A8T0ACS7"/>
<feature type="region of interest" description="Disordered" evidence="1">
    <location>
        <begin position="242"/>
        <end position="272"/>
    </location>
</feature>
<sequence length="272" mass="30774">MAFALAVLQLRDSSWRFLSREEDKGFVFLVLHEKYFKMEFQKFLILIIGGIFASSLVIVVLFIIINACIRRKVGKYNTMALKQTKPSNNTESSFKHNGQEEARPPLPPRDQFDTESMSNSYEDMPENPLVADETSCLTSAVIRPPETQISFQDNISVSENYEEVDEQESATNSYEDVSENHVAPREFSAVSNPVIVLPPETQVDLQDNLSAADSYDDIDALQNAQNSYEDIISLPDYLEVEQAPFQNKSDSGSENYDDIDKLHSDEDYDDVG</sequence>
<dbReference type="EMBL" id="JABFDY010000025">
    <property type="protein sequence ID" value="KAF7688830.1"/>
    <property type="molecule type" value="Genomic_DNA"/>
</dbReference>
<protein>
    <submittedName>
        <fullName evidence="3">Uncharacterized protein</fullName>
    </submittedName>
</protein>
<gene>
    <name evidence="3" type="ORF">HF521_013637</name>
</gene>
<organism evidence="3 4">
    <name type="scientific">Silurus meridionalis</name>
    <name type="common">Southern catfish</name>
    <name type="synonym">Silurus soldatovi meridionalis</name>
    <dbReference type="NCBI Taxonomy" id="175797"/>
    <lineage>
        <taxon>Eukaryota</taxon>
        <taxon>Metazoa</taxon>
        <taxon>Chordata</taxon>
        <taxon>Craniata</taxon>
        <taxon>Vertebrata</taxon>
        <taxon>Euteleostomi</taxon>
        <taxon>Actinopterygii</taxon>
        <taxon>Neopterygii</taxon>
        <taxon>Teleostei</taxon>
        <taxon>Ostariophysi</taxon>
        <taxon>Siluriformes</taxon>
        <taxon>Siluridae</taxon>
        <taxon>Silurus</taxon>
    </lineage>
</organism>
<dbReference type="Proteomes" id="UP000606274">
    <property type="component" value="Unassembled WGS sequence"/>
</dbReference>
<feature type="compositionally biased region" description="Polar residues" evidence="1">
    <location>
        <begin position="244"/>
        <end position="254"/>
    </location>
</feature>
<keyword evidence="2" id="KW-0812">Transmembrane</keyword>
<feature type="compositionally biased region" description="Basic and acidic residues" evidence="1">
    <location>
        <begin position="93"/>
        <end position="103"/>
    </location>
</feature>
<reference evidence="3" key="1">
    <citation type="submission" date="2020-08" db="EMBL/GenBank/DDBJ databases">
        <title>Chromosome-level assembly of Southern catfish (Silurus meridionalis) provides insights into visual adaptation to the nocturnal and benthic lifestyles.</title>
        <authorList>
            <person name="Zhang Y."/>
            <person name="Wang D."/>
            <person name="Peng Z."/>
        </authorList>
    </citation>
    <scope>NUCLEOTIDE SEQUENCE</scope>
    <source>
        <strain evidence="3">SWU-2019-XX</strain>
        <tissue evidence="3">Muscle</tissue>
    </source>
</reference>
<accession>A0A8T0ACS7</accession>